<sequence>MLLHKLSLTDIHDFDGTPSGPFTTVAHVLEAIDEYDDFALDKDGNAFLTTGAGNSIELITVNGERQKIIAGNVNSTAIAESTSAAFGRHPSDQNVLYVTTAGGSVTPVDGDIIIGGQLIAITTPFQGVQNPLQRSGPFEDARDAWLDTLKGDEVPTKPIEEIVTISPEDGQFWDGYVCVSPNWPEAYVSPPCIFYCWTPTVFCIEDDKELDTGEHHFLRIHRTCLSFLYRINGLTPRELWESLYQPGSHYSKYGENGSGLLYCVEYYDMQDRDGQEFNYAIERSEPPKDRPDLPQLAWWWDPESMEDTK</sequence>
<comment type="caution">
    <text evidence="1">The sequence shown here is derived from an EMBL/GenBank/DDBJ whole genome shotgun (WGS) entry which is preliminary data.</text>
</comment>
<feature type="non-terminal residue" evidence="1">
    <location>
        <position position="309"/>
    </location>
</feature>
<dbReference type="PANTHER" id="PTHR42060:SF1">
    <property type="entry name" value="NHL REPEAT-CONTAINING PROTEIN"/>
    <property type="match status" value="1"/>
</dbReference>
<keyword evidence="2" id="KW-1185">Reference proteome</keyword>
<reference evidence="1 2" key="1">
    <citation type="submission" date="2018-05" db="EMBL/GenBank/DDBJ databases">
        <title>Draft genome sequence of Scytalidium lignicola DSM 105466, a ubiquitous saprotrophic fungus.</title>
        <authorList>
            <person name="Buettner E."/>
            <person name="Gebauer A.M."/>
            <person name="Hofrichter M."/>
            <person name="Liers C."/>
            <person name="Kellner H."/>
        </authorList>
    </citation>
    <scope>NUCLEOTIDE SEQUENCE [LARGE SCALE GENOMIC DNA]</scope>
    <source>
        <strain evidence="1 2">DSM 105466</strain>
    </source>
</reference>
<organism evidence="1 2">
    <name type="scientific">Scytalidium lignicola</name>
    <name type="common">Hyphomycete</name>
    <dbReference type="NCBI Taxonomy" id="5539"/>
    <lineage>
        <taxon>Eukaryota</taxon>
        <taxon>Fungi</taxon>
        <taxon>Dikarya</taxon>
        <taxon>Ascomycota</taxon>
        <taxon>Pezizomycotina</taxon>
        <taxon>Leotiomycetes</taxon>
        <taxon>Leotiomycetes incertae sedis</taxon>
        <taxon>Scytalidium</taxon>
    </lineage>
</organism>
<dbReference type="InterPro" id="IPR052998">
    <property type="entry name" value="Hetero-Diels-Alderase-like"/>
</dbReference>
<dbReference type="PANTHER" id="PTHR42060">
    <property type="entry name" value="NHL REPEAT-CONTAINING PROTEIN-RELATED"/>
    <property type="match status" value="1"/>
</dbReference>
<evidence type="ECO:0008006" key="3">
    <source>
        <dbReference type="Google" id="ProtNLM"/>
    </source>
</evidence>
<proteinExistence type="predicted"/>
<accession>A0A3E2HQZ9</accession>
<name>A0A3E2HQZ9_SCYLI</name>
<dbReference type="SUPFAM" id="SSF63829">
    <property type="entry name" value="Calcium-dependent phosphotriesterase"/>
    <property type="match status" value="1"/>
</dbReference>
<dbReference type="AlphaFoldDB" id="A0A3E2HQZ9"/>
<dbReference type="Gene3D" id="2.120.10.30">
    <property type="entry name" value="TolB, C-terminal domain"/>
    <property type="match status" value="1"/>
</dbReference>
<dbReference type="EMBL" id="NCSJ02000005">
    <property type="protein sequence ID" value="RFU35790.1"/>
    <property type="molecule type" value="Genomic_DNA"/>
</dbReference>
<dbReference type="Proteomes" id="UP000258309">
    <property type="component" value="Unassembled WGS sequence"/>
</dbReference>
<gene>
    <name evidence="1" type="ORF">B7463_g583</name>
</gene>
<dbReference type="OrthoDB" id="9977941at2759"/>
<dbReference type="InterPro" id="IPR011042">
    <property type="entry name" value="6-blade_b-propeller_TolB-like"/>
</dbReference>
<evidence type="ECO:0000313" key="1">
    <source>
        <dbReference type="EMBL" id="RFU35790.1"/>
    </source>
</evidence>
<feature type="non-terminal residue" evidence="1">
    <location>
        <position position="1"/>
    </location>
</feature>
<protein>
    <recommendedName>
        <fullName evidence="3">SMP-30/Gluconolactonase/LRE-like region domain-containing protein</fullName>
    </recommendedName>
</protein>
<evidence type="ECO:0000313" key="2">
    <source>
        <dbReference type="Proteomes" id="UP000258309"/>
    </source>
</evidence>